<reference evidence="2" key="1">
    <citation type="submission" date="2018-05" db="EMBL/GenBank/DDBJ databases">
        <authorList>
            <person name="Lanie J.A."/>
            <person name="Ng W.-L."/>
            <person name="Kazmierczak K.M."/>
            <person name="Andrzejewski T.M."/>
            <person name="Davidsen T.M."/>
            <person name="Wayne K.J."/>
            <person name="Tettelin H."/>
            <person name="Glass J.I."/>
            <person name="Rusch D."/>
            <person name="Podicherti R."/>
            <person name="Tsui H.-C.T."/>
            <person name="Winkler M.E."/>
        </authorList>
    </citation>
    <scope>NUCLEOTIDE SEQUENCE</scope>
</reference>
<organism evidence="2">
    <name type="scientific">marine metagenome</name>
    <dbReference type="NCBI Taxonomy" id="408172"/>
    <lineage>
        <taxon>unclassified sequences</taxon>
        <taxon>metagenomes</taxon>
        <taxon>ecological metagenomes</taxon>
    </lineage>
</organism>
<evidence type="ECO:0000313" key="2">
    <source>
        <dbReference type="EMBL" id="SVA38608.1"/>
    </source>
</evidence>
<dbReference type="Pfam" id="PF07355">
    <property type="entry name" value="GRDB"/>
    <property type="match status" value="1"/>
</dbReference>
<dbReference type="EMBL" id="UINC01008584">
    <property type="protein sequence ID" value="SVA38608.1"/>
    <property type="molecule type" value="Genomic_DNA"/>
</dbReference>
<proteinExistence type="predicted"/>
<dbReference type="AlphaFoldDB" id="A0A381VFR0"/>
<name>A0A381VFR0_9ZZZZ</name>
<keyword evidence="1" id="KW-0560">Oxidoreductase</keyword>
<protein>
    <recommendedName>
        <fullName evidence="3">Selenoprotein B glycine/betaine/sarcosine/D-proline reductase</fullName>
    </recommendedName>
</protein>
<evidence type="ECO:0000256" key="1">
    <source>
        <dbReference type="ARBA" id="ARBA00023002"/>
    </source>
</evidence>
<evidence type="ECO:0008006" key="3">
    <source>
        <dbReference type="Google" id="ProtNLM"/>
    </source>
</evidence>
<dbReference type="InterPro" id="IPR010187">
    <property type="entry name" value="Various_sel_PB"/>
</dbReference>
<sequence>MGGRPPVDYIARTREQYARLGYDDYRWAERPDAPPWTPLAKPVAEANLALVASGGAYLRGQVAFHWQDDTGIRLVPSDEPASDVRVTHFAYDLVPARHDPNIVFPVDRLRELVGDGTLGSLAPQAVACMGGIYSVRRAEQELAPAVVEAVSGMDGPSVDLVLLVPV</sequence>
<dbReference type="GO" id="GO:0050485">
    <property type="term" value="F:oxidoreductase activity, acting on X-H and Y-H to form an X-Y bond, with a disulfide as acceptor"/>
    <property type="evidence" value="ECO:0007669"/>
    <property type="project" value="InterPro"/>
</dbReference>
<gene>
    <name evidence="2" type="ORF">METZ01_LOCUS91462</name>
</gene>
<accession>A0A381VFR0</accession>